<feature type="domain" description="Aminotransferase-like plant mobile" evidence="4">
    <location>
        <begin position="111"/>
        <end position="317"/>
    </location>
</feature>
<feature type="compositionally biased region" description="Basic and acidic residues" evidence="3">
    <location>
        <begin position="522"/>
        <end position="552"/>
    </location>
</feature>
<evidence type="ECO:0000256" key="2">
    <source>
        <dbReference type="ARBA" id="ARBA00022723"/>
    </source>
</evidence>
<proteinExistence type="predicted"/>
<dbReference type="Pfam" id="PF10536">
    <property type="entry name" value="PMD"/>
    <property type="match status" value="1"/>
</dbReference>
<protein>
    <submittedName>
        <fullName evidence="6">(rape) hypothetical protein</fullName>
    </submittedName>
</protein>
<dbReference type="InterPro" id="IPR044824">
    <property type="entry name" value="MAIN-like"/>
</dbReference>
<dbReference type="GO" id="GO:0046872">
    <property type="term" value="F:metal ion binding"/>
    <property type="evidence" value="ECO:0007669"/>
    <property type="project" value="UniProtKB-KW"/>
</dbReference>
<feature type="non-terminal residue" evidence="6">
    <location>
        <position position="1"/>
    </location>
</feature>
<organism evidence="6">
    <name type="scientific">Brassica napus</name>
    <name type="common">Rape</name>
    <dbReference type="NCBI Taxonomy" id="3708"/>
    <lineage>
        <taxon>Eukaryota</taxon>
        <taxon>Viridiplantae</taxon>
        <taxon>Streptophyta</taxon>
        <taxon>Embryophyta</taxon>
        <taxon>Tracheophyta</taxon>
        <taxon>Spermatophyta</taxon>
        <taxon>Magnoliopsida</taxon>
        <taxon>eudicotyledons</taxon>
        <taxon>Gunneridae</taxon>
        <taxon>Pentapetalae</taxon>
        <taxon>rosids</taxon>
        <taxon>malvids</taxon>
        <taxon>Brassicales</taxon>
        <taxon>Brassicaceae</taxon>
        <taxon>Brassiceae</taxon>
        <taxon>Brassica</taxon>
    </lineage>
</organism>
<feature type="compositionally biased region" description="Basic and acidic residues" evidence="3">
    <location>
        <begin position="370"/>
        <end position="388"/>
    </location>
</feature>
<feature type="region of interest" description="Disordered" evidence="3">
    <location>
        <begin position="518"/>
        <end position="552"/>
    </location>
</feature>
<feature type="region of interest" description="Disordered" evidence="3">
    <location>
        <begin position="370"/>
        <end position="407"/>
    </location>
</feature>
<evidence type="ECO:0000259" key="4">
    <source>
        <dbReference type="Pfam" id="PF10536"/>
    </source>
</evidence>
<dbReference type="AlphaFoldDB" id="A0A816PXV1"/>
<dbReference type="InterPro" id="IPR027806">
    <property type="entry name" value="HARBI1_dom"/>
</dbReference>
<feature type="domain" description="DDE Tnp4" evidence="5">
    <location>
        <begin position="13"/>
        <end position="73"/>
    </location>
</feature>
<feature type="region of interest" description="Disordered" evidence="3">
    <location>
        <begin position="565"/>
        <end position="634"/>
    </location>
</feature>
<dbReference type="GO" id="GO:0010073">
    <property type="term" value="P:meristem maintenance"/>
    <property type="evidence" value="ECO:0007669"/>
    <property type="project" value="InterPro"/>
</dbReference>
<sequence>HRKTRYHIDQFNRGGPPSNTRELFNRKHSGLRSMIERNFGVWKAKWRVLDRKHPKYELKKWIKIVIATMALHNFIRDSQHGDTDFSYWEGVESYEQHGDDQEEHVGYIPQGDRLMETPAVLAHLYADLSLLKDHTRAFTRSKSIELSASLFKLVQVWTWERFRELRPRPNLLLEGQPRLALWDEVKQGKNDVRKILDNSSFEWRPYTKAVENWKLPKFYPEKAMWVPVGPDLDEELISFARCIKACELVGMDSVEHYFPNRVASQFGMLQDAPSPPPVVNRNNLSREAAREEYNKAIDDLTLYILSRVTPTFCDWWKEKGVVESSETLKSRNIVGDLGPKKRKRIRENNDEEDVSEPLCRKCRLAAANVDKDVTPPEREQRKGTDETGSKAGKRVVLSPSHPPSSALGRAMGIVISSTKSCDDERCESIVQKMTLIDYVTKETEFSLHEGGAITGDKESSESLIHNDETGWKNMVRSPNNSSDPLRGFDDATHDTHVSPPLETRQTCDDEIDVHGSNVEKMTVPDDGNKEPECLLHEDGGMSGGEKESSEKKEDEILIQTKIASNADNNEPTPCENLAPGGSEVLGESKSGNPLGDEAQGDDCLFDDTVLGSEEPMKSSERLEKRKEDVGDGNDLYEKSLHNVKELASSIEKLALSIDERIAKAERNVAWLKAMRDAKQRKTAAAAARLI</sequence>
<gene>
    <name evidence="6" type="ORF">DARMORV10_C06P06110.1</name>
</gene>
<evidence type="ECO:0000256" key="3">
    <source>
        <dbReference type="SAM" id="MobiDB-lite"/>
    </source>
</evidence>
<dbReference type="PANTHER" id="PTHR46033">
    <property type="entry name" value="PROTEIN MAIN-LIKE 2"/>
    <property type="match status" value="1"/>
</dbReference>
<accession>A0A816PXV1</accession>
<comment type="cofactor">
    <cofactor evidence="1">
        <name>a divalent metal cation</name>
        <dbReference type="ChEBI" id="CHEBI:60240"/>
    </cofactor>
</comment>
<evidence type="ECO:0000313" key="6">
    <source>
        <dbReference type="EMBL" id="CAF2055139.1"/>
    </source>
</evidence>
<reference evidence="6" key="1">
    <citation type="submission" date="2021-01" db="EMBL/GenBank/DDBJ databases">
        <authorList>
            <consortium name="Genoscope - CEA"/>
            <person name="William W."/>
        </authorList>
    </citation>
    <scope>NUCLEOTIDE SEQUENCE</scope>
</reference>
<dbReference type="Pfam" id="PF13359">
    <property type="entry name" value="DDE_Tnp_4"/>
    <property type="match status" value="1"/>
</dbReference>
<evidence type="ECO:0000259" key="5">
    <source>
        <dbReference type="Pfam" id="PF13359"/>
    </source>
</evidence>
<dbReference type="Proteomes" id="UP001295469">
    <property type="component" value="Chromosome C06"/>
</dbReference>
<name>A0A816PXV1_BRANA</name>
<dbReference type="PANTHER" id="PTHR46033:SF73">
    <property type="entry name" value="AMINOTRANSFERASE-LIKE, MOBILE DOMAIN PROTEIN-RELATED"/>
    <property type="match status" value="1"/>
</dbReference>
<dbReference type="InterPro" id="IPR019557">
    <property type="entry name" value="AminoTfrase-like_pln_mobile"/>
</dbReference>
<keyword evidence="2" id="KW-0479">Metal-binding</keyword>
<feature type="compositionally biased region" description="Basic and acidic residues" evidence="3">
    <location>
        <begin position="614"/>
        <end position="634"/>
    </location>
</feature>
<evidence type="ECO:0000256" key="1">
    <source>
        <dbReference type="ARBA" id="ARBA00001968"/>
    </source>
</evidence>
<dbReference type="EMBL" id="HG994370">
    <property type="protein sequence ID" value="CAF2055139.1"/>
    <property type="molecule type" value="Genomic_DNA"/>
</dbReference>